<dbReference type="EMBL" id="JAGINU010000001">
    <property type="protein sequence ID" value="MBP2370275.1"/>
    <property type="molecule type" value="Genomic_DNA"/>
</dbReference>
<reference evidence="2 3" key="1">
    <citation type="submission" date="2021-03" db="EMBL/GenBank/DDBJ databases">
        <title>Sequencing the genomes of 1000 actinobacteria strains.</title>
        <authorList>
            <person name="Klenk H.-P."/>
        </authorList>
    </citation>
    <scope>NUCLEOTIDE SEQUENCE [LARGE SCALE GENOMIC DNA]</scope>
    <source>
        <strain evidence="2 3">DSM 45256</strain>
    </source>
</reference>
<dbReference type="RefSeq" id="WP_210033382.1">
    <property type="nucleotide sequence ID" value="NZ_JAGINU010000001.1"/>
</dbReference>
<feature type="compositionally biased region" description="Basic and acidic residues" evidence="1">
    <location>
        <begin position="61"/>
        <end position="76"/>
    </location>
</feature>
<keyword evidence="3" id="KW-1185">Reference proteome</keyword>
<evidence type="ECO:0000313" key="2">
    <source>
        <dbReference type="EMBL" id="MBP2370275.1"/>
    </source>
</evidence>
<evidence type="ECO:0008006" key="4">
    <source>
        <dbReference type="Google" id="ProtNLM"/>
    </source>
</evidence>
<accession>A0ABS4W249</accession>
<organism evidence="2 3">
    <name type="scientific">Pseudonocardia parietis</name>
    <dbReference type="NCBI Taxonomy" id="570936"/>
    <lineage>
        <taxon>Bacteria</taxon>
        <taxon>Bacillati</taxon>
        <taxon>Actinomycetota</taxon>
        <taxon>Actinomycetes</taxon>
        <taxon>Pseudonocardiales</taxon>
        <taxon>Pseudonocardiaceae</taxon>
        <taxon>Pseudonocardia</taxon>
    </lineage>
</organism>
<feature type="region of interest" description="Disordered" evidence="1">
    <location>
        <begin position="1"/>
        <end position="21"/>
    </location>
</feature>
<evidence type="ECO:0000313" key="3">
    <source>
        <dbReference type="Proteomes" id="UP001519295"/>
    </source>
</evidence>
<dbReference type="Proteomes" id="UP001519295">
    <property type="component" value="Unassembled WGS sequence"/>
</dbReference>
<feature type="region of interest" description="Disordered" evidence="1">
    <location>
        <begin position="56"/>
        <end position="76"/>
    </location>
</feature>
<comment type="caution">
    <text evidence="2">The sequence shown here is derived from an EMBL/GenBank/DDBJ whole genome shotgun (WGS) entry which is preliminary data.</text>
</comment>
<feature type="compositionally biased region" description="Basic and acidic residues" evidence="1">
    <location>
        <begin position="7"/>
        <end position="20"/>
    </location>
</feature>
<name>A0ABS4W249_9PSEU</name>
<protein>
    <recommendedName>
        <fullName evidence="4">Pyridoxamine 5'-phosphate oxidase-like protein</fullName>
    </recommendedName>
</protein>
<proteinExistence type="predicted"/>
<gene>
    <name evidence="2" type="ORF">JOF36_005971</name>
</gene>
<evidence type="ECO:0000256" key="1">
    <source>
        <dbReference type="SAM" id="MobiDB-lite"/>
    </source>
</evidence>
<sequence length="76" mass="8407">MTTTHAHPLDRIADLRDSRKPVPYGLTPAAHRALDSFGPFCPVWVTTAYAGKPFRRPCLLPEHHTGGHDPRGGRSH</sequence>